<dbReference type="FunFam" id="3.20.20.80:FF:000004">
    <property type="entry name" value="Beta-glucosidase 6-phospho-beta-glucosidase"/>
    <property type="match status" value="1"/>
</dbReference>
<dbReference type="GO" id="GO:0008422">
    <property type="term" value="F:beta-glucosidase activity"/>
    <property type="evidence" value="ECO:0007669"/>
    <property type="project" value="TreeGrafter"/>
</dbReference>
<sequence length="476" mass="53688">MAVSQFPDGFLWGGALAANQAEGAYLEGGKGLTTVDMIPHGSQRMAVKLGLEPRFTLREDEFYPSHQAIDFYHRYKEDIALMAEMGFTVFRTSIAWSRIYPQGDELTPNAAGIAFYRDMFAECKKYGIEPLVTLCHFDVPMHLVREYGSWRNRKMIEFFTRYARTCFEAFDGLVKYWLTFNEINILLHSPFSGAGLVFDESDNKEQVKYQAAHHELVASALATQIAHEVNPANQVGCMLAGGNFYPWSCKPEDVWAALEKDRENLFFIDVQARGAYPSYAARMFREKGISIVSKPGDNEILKNTVDFVSFSYYASRCASADMNDGNSSAANVVKSLKNPHIQASEWGWGIDPLGLRITMNMMYDRYQKPLFLVENGLGAKDEFNPQGEINDDYRISYLREHIKAMGEAIQDGIPVIGYTTWGCIDLVSASTGEMSKRYGFVYVDRDDSGAGTLARTRKKSFYWYTKVISSNGADLD</sequence>
<evidence type="ECO:0000313" key="8">
    <source>
        <dbReference type="Proteomes" id="UP000275331"/>
    </source>
</evidence>
<dbReference type="PRINTS" id="PR00131">
    <property type="entry name" value="GLHYDRLASE1"/>
</dbReference>
<dbReference type="Pfam" id="PF00232">
    <property type="entry name" value="Glyco_hydro_1"/>
    <property type="match status" value="1"/>
</dbReference>
<dbReference type="NCBIfam" id="NF007356">
    <property type="entry name" value="PRK09852.1"/>
    <property type="match status" value="1"/>
</dbReference>
<dbReference type="InterPro" id="IPR033132">
    <property type="entry name" value="GH_1_N_CS"/>
</dbReference>
<dbReference type="PANTHER" id="PTHR10353">
    <property type="entry name" value="GLYCOSYL HYDROLASE"/>
    <property type="match status" value="1"/>
</dbReference>
<keyword evidence="3 6" id="KW-0326">Glycosidase</keyword>
<dbReference type="GO" id="GO:0005829">
    <property type="term" value="C:cytosol"/>
    <property type="evidence" value="ECO:0007669"/>
    <property type="project" value="TreeGrafter"/>
</dbReference>
<dbReference type="Gene3D" id="3.20.20.80">
    <property type="entry name" value="Glycosidases"/>
    <property type="match status" value="1"/>
</dbReference>
<keyword evidence="2 6" id="KW-0378">Hydrolase</keyword>
<dbReference type="InterPro" id="IPR017853">
    <property type="entry name" value="GH"/>
</dbReference>
<dbReference type="Proteomes" id="UP000275331">
    <property type="component" value="Unassembled WGS sequence"/>
</dbReference>
<dbReference type="PANTHER" id="PTHR10353:SF122">
    <property type="entry name" value="6-PHOSPHO-BETA-GLUCOSIDASE ASCB-RELATED"/>
    <property type="match status" value="1"/>
</dbReference>
<dbReference type="RefSeq" id="WP_125293278.1">
    <property type="nucleotide sequence ID" value="NZ_JAPTZM010000004.1"/>
</dbReference>
<dbReference type="SUPFAM" id="SSF51445">
    <property type="entry name" value="(Trans)glycosidases"/>
    <property type="match status" value="1"/>
</dbReference>
<reference evidence="7 8" key="1">
    <citation type="submission" date="2018-10" db="EMBL/GenBank/DDBJ databases">
        <title>Transmission dynamics of multidrug resistant bacteria on intensive care unit surfaces.</title>
        <authorList>
            <person name="D'Souza A.W."/>
            <person name="Potter R.F."/>
            <person name="Wallace M."/>
            <person name="Shupe A."/>
            <person name="Patel S."/>
            <person name="Sun S."/>
            <person name="Gul D."/>
            <person name="Kwon J.H."/>
            <person name="Andleeb S."/>
            <person name="Burnham C.-A.D."/>
            <person name="Dantas G."/>
        </authorList>
    </citation>
    <scope>NUCLEOTIDE SEQUENCE [LARGE SCALE GENOMIC DNA]</scope>
    <source>
        <strain evidence="7 8">AS_373</strain>
    </source>
</reference>
<dbReference type="GO" id="GO:0016052">
    <property type="term" value="P:carbohydrate catabolic process"/>
    <property type="evidence" value="ECO:0007669"/>
    <property type="project" value="TreeGrafter"/>
</dbReference>
<dbReference type="AlphaFoldDB" id="A0A427V2J3"/>
<dbReference type="PROSITE" id="PS00653">
    <property type="entry name" value="GLYCOSYL_HYDROL_F1_2"/>
    <property type="match status" value="1"/>
</dbReference>
<dbReference type="NCBIfam" id="NF007158">
    <property type="entry name" value="PRK09593.1"/>
    <property type="match status" value="1"/>
</dbReference>
<protein>
    <submittedName>
        <fullName evidence="7">6-phospho-beta-glucosidase</fullName>
    </submittedName>
</protein>
<evidence type="ECO:0000256" key="2">
    <source>
        <dbReference type="ARBA" id="ARBA00022801"/>
    </source>
</evidence>
<organism evidence="7 8">
    <name type="scientific">Atlantibacter subterraneus</name>
    <dbReference type="NCBI Taxonomy" id="255519"/>
    <lineage>
        <taxon>Bacteria</taxon>
        <taxon>Pseudomonadati</taxon>
        <taxon>Pseudomonadota</taxon>
        <taxon>Gammaproteobacteria</taxon>
        <taxon>Enterobacterales</taxon>
        <taxon>Enterobacteriaceae</taxon>
        <taxon>Atlantibacter</taxon>
    </lineage>
</organism>
<dbReference type="InterPro" id="IPR001360">
    <property type="entry name" value="Glyco_hydro_1"/>
</dbReference>
<dbReference type="InterPro" id="IPR018120">
    <property type="entry name" value="Glyco_hydro_1_AS"/>
</dbReference>
<accession>A0A427V2J3</accession>
<evidence type="ECO:0000256" key="1">
    <source>
        <dbReference type="ARBA" id="ARBA00010838"/>
    </source>
</evidence>
<proteinExistence type="inferred from homology"/>
<dbReference type="EMBL" id="RHXB01000005">
    <property type="protein sequence ID" value="RSE26828.1"/>
    <property type="molecule type" value="Genomic_DNA"/>
</dbReference>
<evidence type="ECO:0000313" key="7">
    <source>
        <dbReference type="EMBL" id="RSE26828.1"/>
    </source>
</evidence>
<feature type="active site" description="Nucleophile" evidence="4">
    <location>
        <position position="374"/>
    </location>
</feature>
<comment type="caution">
    <text evidence="7">The sequence shown here is derived from an EMBL/GenBank/DDBJ whole genome shotgun (WGS) entry which is preliminary data.</text>
</comment>
<evidence type="ECO:0000256" key="6">
    <source>
        <dbReference type="RuleBase" id="RU004468"/>
    </source>
</evidence>
<evidence type="ECO:0000256" key="3">
    <source>
        <dbReference type="ARBA" id="ARBA00023295"/>
    </source>
</evidence>
<comment type="similarity">
    <text evidence="1 5">Belongs to the glycosyl hydrolase 1 family.</text>
</comment>
<dbReference type="PROSITE" id="PS00572">
    <property type="entry name" value="GLYCOSYL_HYDROL_F1_1"/>
    <property type="match status" value="1"/>
</dbReference>
<gene>
    <name evidence="7" type="ORF">EGT71_10490</name>
</gene>
<dbReference type="OrthoDB" id="9765195at2"/>
<evidence type="ECO:0000256" key="4">
    <source>
        <dbReference type="PROSITE-ProRule" id="PRU10055"/>
    </source>
</evidence>
<name>A0A427V2J3_9ENTR</name>
<evidence type="ECO:0000256" key="5">
    <source>
        <dbReference type="RuleBase" id="RU003690"/>
    </source>
</evidence>